<keyword evidence="4" id="KW-1185">Reference proteome</keyword>
<reference evidence="3 4" key="1">
    <citation type="submission" date="2018-03" db="EMBL/GenBank/DDBJ databases">
        <title>Characteristics and genome of n-alkane degrading marine bacteria Gordonia iterans isolated from crude oil contaminated in Tae-an, South Korea.</title>
        <authorList>
            <person name="Lee S.-S."/>
            <person name="Kim H."/>
        </authorList>
    </citation>
    <scope>NUCLEOTIDE SEQUENCE [LARGE SCALE GENOMIC DNA]</scope>
    <source>
        <strain evidence="3 4">Co17</strain>
    </source>
</reference>
<dbReference type="InterPro" id="IPR000305">
    <property type="entry name" value="GIY-YIG_endonuc"/>
</dbReference>
<proteinExistence type="inferred from homology"/>
<dbReference type="AlphaFoldDB" id="A0A2S0KDS7"/>
<accession>A0A2S0KDS7</accession>
<organism evidence="3 4">
    <name type="scientific">Gordonia iterans</name>
    <dbReference type="NCBI Taxonomy" id="1004901"/>
    <lineage>
        <taxon>Bacteria</taxon>
        <taxon>Bacillati</taxon>
        <taxon>Actinomycetota</taxon>
        <taxon>Actinomycetes</taxon>
        <taxon>Mycobacteriales</taxon>
        <taxon>Gordoniaceae</taxon>
        <taxon>Gordonia</taxon>
    </lineage>
</organism>
<evidence type="ECO:0000259" key="2">
    <source>
        <dbReference type="PROSITE" id="PS50164"/>
    </source>
</evidence>
<name>A0A2S0KDS7_9ACTN</name>
<dbReference type="InterPro" id="IPR050190">
    <property type="entry name" value="UPF0213_domain"/>
</dbReference>
<protein>
    <recommendedName>
        <fullName evidence="2">GIY-YIG domain-containing protein</fullName>
    </recommendedName>
</protein>
<dbReference type="KEGG" id="git:C6V83_05420"/>
<dbReference type="Pfam" id="PF01541">
    <property type="entry name" value="GIY-YIG"/>
    <property type="match status" value="1"/>
</dbReference>
<dbReference type="Gene3D" id="3.40.1440.10">
    <property type="entry name" value="GIY-YIG endonuclease"/>
    <property type="match status" value="1"/>
</dbReference>
<dbReference type="EMBL" id="CP027433">
    <property type="protein sequence ID" value="AVL99803.1"/>
    <property type="molecule type" value="Genomic_DNA"/>
</dbReference>
<sequence length="100" mass="11217">MGAYVYILRCADGSLYVGSTRDLGPRIEQHQSGRGAAYTAKRLPVELAFSQEFECISDAWAMERKLHGWSRAKRQAVIDGRFDLLPGLSTRRSAKRSTPE</sequence>
<dbReference type="OrthoDB" id="9797095at2"/>
<feature type="domain" description="GIY-YIG" evidence="2">
    <location>
        <begin position="1"/>
        <end position="76"/>
    </location>
</feature>
<comment type="similarity">
    <text evidence="1">Belongs to the UPF0213 family.</text>
</comment>
<dbReference type="InterPro" id="IPR035901">
    <property type="entry name" value="GIY-YIG_endonuc_sf"/>
</dbReference>
<dbReference type="RefSeq" id="WP_105941535.1">
    <property type="nucleotide sequence ID" value="NZ_CP027433.1"/>
</dbReference>
<gene>
    <name evidence="3" type="ORF">C6V83_05420</name>
</gene>
<evidence type="ECO:0000313" key="3">
    <source>
        <dbReference type="EMBL" id="AVL99803.1"/>
    </source>
</evidence>
<evidence type="ECO:0000256" key="1">
    <source>
        <dbReference type="ARBA" id="ARBA00007435"/>
    </source>
</evidence>
<dbReference type="PANTHER" id="PTHR34477:SF1">
    <property type="entry name" value="UPF0213 PROTEIN YHBQ"/>
    <property type="match status" value="1"/>
</dbReference>
<evidence type="ECO:0000313" key="4">
    <source>
        <dbReference type="Proteomes" id="UP000239814"/>
    </source>
</evidence>
<dbReference type="PROSITE" id="PS50164">
    <property type="entry name" value="GIY_YIG"/>
    <property type="match status" value="1"/>
</dbReference>
<dbReference type="SUPFAM" id="SSF82771">
    <property type="entry name" value="GIY-YIG endonuclease"/>
    <property type="match status" value="1"/>
</dbReference>
<dbReference type="CDD" id="cd10456">
    <property type="entry name" value="GIY-YIG_UPF0213"/>
    <property type="match status" value="1"/>
</dbReference>
<dbReference type="PANTHER" id="PTHR34477">
    <property type="entry name" value="UPF0213 PROTEIN YHBQ"/>
    <property type="match status" value="1"/>
</dbReference>
<dbReference type="Proteomes" id="UP000239814">
    <property type="component" value="Chromosome"/>
</dbReference>